<feature type="compositionally biased region" description="Basic and acidic residues" evidence="1">
    <location>
        <begin position="74"/>
        <end position="84"/>
    </location>
</feature>
<organism evidence="2">
    <name type="scientific">uncultured Gemmatimonadaceae bacterium</name>
    <dbReference type="NCBI Taxonomy" id="246130"/>
    <lineage>
        <taxon>Bacteria</taxon>
        <taxon>Pseudomonadati</taxon>
        <taxon>Gemmatimonadota</taxon>
        <taxon>Gemmatimonadia</taxon>
        <taxon>Gemmatimonadales</taxon>
        <taxon>Gemmatimonadaceae</taxon>
        <taxon>environmental samples</taxon>
    </lineage>
</organism>
<feature type="non-terminal residue" evidence="2">
    <location>
        <position position="1"/>
    </location>
</feature>
<reference evidence="2" key="1">
    <citation type="submission" date="2020-02" db="EMBL/GenBank/DDBJ databases">
        <authorList>
            <person name="Meier V. D."/>
        </authorList>
    </citation>
    <scope>NUCLEOTIDE SEQUENCE</scope>
    <source>
        <strain evidence="2">AVDCRST_MAG11</strain>
    </source>
</reference>
<feature type="region of interest" description="Disordered" evidence="1">
    <location>
        <begin position="1"/>
        <end position="34"/>
    </location>
</feature>
<feature type="compositionally biased region" description="Basic residues" evidence="1">
    <location>
        <begin position="56"/>
        <end position="71"/>
    </location>
</feature>
<evidence type="ECO:0000256" key="1">
    <source>
        <dbReference type="SAM" id="MobiDB-lite"/>
    </source>
</evidence>
<feature type="compositionally biased region" description="Basic residues" evidence="1">
    <location>
        <begin position="92"/>
        <end position="105"/>
    </location>
</feature>
<feature type="non-terminal residue" evidence="2">
    <location>
        <position position="553"/>
    </location>
</feature>
<feature type="compositionally biased region" description="Low complexity" evidence="1">
    <location>
        <begin position="440"/>
        <end position="464"/>
    </location>
</feature>
<dbReference type="EMBL" id="CADCTU010000150">
    <property type="protein sequence ID" value="CAA9299121.1"/>
    <property type="molecule type" value="Genomic_DNA"/>
</dbReference>
<feature type="compositionally biased region" description="Basic residues" evidence="1">
    <location>
        <begin position="375"/>
        <end position="398"/>
    </location>
</feature>
<feature type="region of interest" description="Disordered" evidence="1">
    <location>
        <begin position="56"/>
        <end position="105"/>
    </location>
</feature>
<gene>
    <name evidence="2" type="ORF">AVDCRST_MAG11-696</name>
</gene>
<sequence>EAGARRERGRGSAGGGGRPPRHPAPRRRSRPGVREHLLRALRGARGAVLRPARALRRGARVVPARRARRASLRAPREPAGRRGADPGPVGGRARRGGTRRRVGGRPRGAARLRLLDGRVQRRLPGAHLPHGRHQGAGAVGLGALRATAGAGVRHVLPGRAGLAVVVPAGVRVDPRPLPALRRERPHQPCARRAERGHDGGRRAPAVAGPAVANVAGRGLFGRLESVRRHDDDRLRDAGAPLPQPPLALAVPRAAAGDVGAPPGGRRAGARAAQPLPARPVRGPLPHPGAPQPALRVAALLGARLRRGVARLARVPPGVRWRRGRGEPDRRVRRADDAVGVGAALHAALRRALLADARRGGAAPARRRVLAAPGHGRARPRRRHGAHGRGVRPLHRHAGARLGLPLRVQRAGQHGPPRRRGCEPRGRGVRREPRRAGGGRVAAPHGARAVAAAARAGGALRAPVRGGRRVRARASRGGGGGAPRRELVRARPRAQRSVAARVTDGALGGGARAGRLPAARRALRRRGALAGARRAGPARRRHLPADRRGARGAV</sequence>
<feature type="compositionally biased region" description="Basic and acidic residues" evidence="1">
    <location>
        <begin position="180"/>
        <end position="201"/>
    </location>
</feature>
<feature type="region of interest" description="Disordered" evidence="1">
    <location>
        <begin position="179"/>
        <end position="205"/>
    </location>
</feature>
<feature type="compositionally biased region" description="Low complexity" evidence="1">
    <location>
        <begin position="360"/>
        <end position="374"/>
    </location>
</feature>
<evidence type="ECO:0000313" key="2">
    <source>
        <dbReference type="EMBL" id="CAA9299121.1"/>
    </source>
</evidence>
<feature type="compositionally biased region" description="Basic residues" evidence="1">
    <location>
        <begin position="19"/>
        <end position="31"/>
    </location>
</feature>
<feature type="region of interest" description="Disordered" evidence="1">
    <location>
        <begin position="360"/>
        <end position="494"/>
    </location>
</feature>
<proteinExistence type="predicted"/>
<name>A0A6J4K974_9BACT</name>
<feature type="region of interest" description="Disordered" evidence="1">
    <location>
        <begin position="526"/>
        <end position="553"/>
    </location>
</feature>
<feature type="compositionally biased region" description="Basic and acidic residues" evidence="1">
    <location>
        <begin position="1"/>
        <end position="10"/>
    </location>
</feature>
<feature type="compositionally biased region" description="Basic and acidic residues" evidence="1">
    <location>
        <begin position="542"/>
        <end position="553"/>
    </location>
</feature>
<dbReference type="AlphaFoldDB" id="A0A6J4K974"/>
<accession>A0A6J4K974</accession>
<feature type="compositionally biased region" description="Basic and acidic residues" evidence="1">
    <location>
        <begin position="419"/>
        <end position="434"/>
    </location>
</feature>
<protein>
    <submittedName>
        <fullName evidence="2">Uncharacterized protein</fullName>
    </submittedName>
</protein>